<organism evidence="2 3">
    <name type="scientific">Zophobas morio</name>
    <dbReference type="NCBI Taxonomy" id="2755281"/>
    <lineage>
        <taxon>Eukaryota</taxon>
        <taxon>Metazoa</taxon>
        <taxon>Ecdysozoa</taxon>
        <taxon>Arthropoda</taxon>
        <taxon>Hexapoda</taxon>
        <taxon>Insecta</taxon>
        <taxon>Pterygota</taxon>
        <taxon>Neoptera</taxon>
        <taxon>Endopterygota</taxon>
        <taxon>Coleoptera</taxon>
        <taxon>Polyphaga</taxon>
        <taxon>Cucujiformia</taxon>
        <taxon>Tenebrionidae</taxon>
        <taxon>Zophobas</taxon>
    </lineage>
</organism>
<dbReference type="PANTHER" id="PTHR21163">
    <property type="entry name" value="PROTEIN G12"/>
    <property type="match status" value="1"/>
</dbReference>
<evidence type="ECO:0008006" key="4">
    <source>
        <dbReference type="Google" id="ProtNLM"/>
    </source>
</evidence>
<evidence type="ECO:0000256" key="1">
    <source>
        <dbReference type="SAM" id="SignalP"/>
    </source>
</evidence>
<comment type="caution">
    <text evidence="2">The sequence shown here is derived from an EMBL/GenBank/DDBJ whole genome shotgun (WGS) entry which is preliminary data.</text>
</comment>
<dbReference type="EMBL" id="JALNTZ010000002">
    <property type="protein sequence ID" value="KAJ3660834.1"/>
    <property type="molecule type" value="Genomic_DNA"/>
</dbReference>
<dbReference type="Proteomes" id="UP001168821">
    <property type="component" value="Unassembled WGS sequence"/>
</dbReference>
<gene>
    <name evidence="2" type="ORF">Zmor_005265</name>
</gene>
<keyword evidence="1" id="KW-0732">Signal</keyword>
<accession>A0AA38MLS4</accession>
<protein>
    <recommendedName>
        <fullName evidence="4">Protein G12</fullName>
    </recommendedName>
</protein>
<feature type="chain" id="PRO_5041205123" description="Protein G12" evidence="1">
    <location>
        <begin position="17"/>
        <end position="434"/>
    </location>
</feature>
<name>A0AA38MLS4_9CUCU</name>
<feature type="signal peptide" evidence="1">
    <location>
        <begin position="1"/>
        <end position="16"/>
    </location>
</feature>
<dbReference type="InterPro" id="IPR010629">
    <property type="entry name" value="Ins_allergen"/>
</dbReference>
<reference evidence="2" key="1">
    <citation type="journal article" date="2023" name="G3 (Bethesda)">
        <title>Whole genome assemblies of Zophobas morio and Tenebrio molitor.</title>
        <authorList>
            <person name="Kaur S."/>
            <person name="Stinson S.A."/>
            <person name="diCenzo G.C."/>
        </authorList>
    </citation>
    <scope>NUCLEOTIDE SEQUENCE</scope>
    <source>
        <strain evidence="2">QUZm001</strain>
    </source>
</reference>
<evidence type="ECO:0000313" key="2">
    <source>
        <dbReference type="EMBL" id="KAJ3660834.1"/>
    </source>
</evidence>
<keyword evidence="3" id="KW-1185">Reference proteome</keyword>
<evidence type="ECO:0000313" key="3">
    <source>
        <dbReference type="Proteomes" id="UP001168821"/>
    </source>
</evidence>
<dbReference type="AlphaFoldDB" id="A0AA38MLS4"/>
<dbReference type="PANTHER" id="PTHR21163:SF1">
    <property type="entry name" value="PROTEIN G12"/>
    <property type="match status" value="1"/>
</dbReference>
<dbReference type="Pfam" id="PF06757">
    <property type="entry name" value="Ins_allergen_rp"/>
    <property type="match status" value="2"/>
</dbReference>
<proteinExistence type="predicted"/>
<sequence>MKLLLVFLACLGVGFAAPSVHRPVKEISHRDLLSDFLEIVALLPLDDILAILDEHVASDPAVAAVITYLQSDAWNGLVDEVLAKPTAVEFIDYLNNAGIPVDMLISAIKGIIDGAVPGVDPDETASLRPFLDEVIAIIPLDDLLALVNDKLQNSPDFQDLYTTIASEDGKALVDEVLQMPEAVHIQELLTAQEVDVAGVLAAVYEFFGWGAPPTARKISHRDLLSDFLEIVALLPLDDILAILDEHVASDPAVAAVITYLQSDAWNGLVDEVLAKPTAVEFIDYLNNAGIPVDMLISAIKGIIDGAVPGVDPDGTASLRPSLDEVIAIIPLDDLLALVNDKLQNSPDFQDLYTTIASEDGKALVDEVLQMPEAVHIQELLTAQEVDVAGVLAAVYEFFGWGAPPTARKISHRDLLSDFLEIVALLPLDDIPQES</sequence>